<accession>A0A2S1LQI3</accession>
<keyword evidence="3" id="KW-1185">Reference proteome</keyword>
<reference evidence="2 3" key="1">
    <citation type="submission" date="2017-04" db="EMBL/GenBank/DDBJ databases">
        <title>Complete genome sequence of Flavobacterium kingsejong AJ004.</title>
        <authorList>
            <person name="Lee P.C."/>
        </authorList>
    </citation>
    <scope>NUCLEOTIDE SEQUENCE [LARGE SCALE GENOMIC DNA]</scope>
    <source>
        <strain evidence="2 3">AJ004</strain>
    </source>
</reference>
<evidence type="ECO:0000313" key="2">
    <source>
        <dbReference type="EMBL" id="AWG25906.1"/>
    </source>
</evidence>
<evidence type="ECO:0000259" key="1">
    <source>
        <dbReference type="Pfam" id="PF01872"/>
    </source>
</evidence>
<dbReference type="GO" id="GO:0009231">
    <property type="term" value="P:riboflavin biosynthetic process"/>
    <property type="evidence" value="ECO:0007669"/>
    <property type="project" value="InterPro"/>
</dbReference>
<dbReference type="InterPro" id="IPR002734">
    <property type="entry name" value="RibDG_C"/>
</dbReference>
<dbReference type="GO" id="GO:0008703">
    <property type="term" value="F:5-amino-6-(5-phosphoribosylamino)uracil reductase activity"/>
    <property type="evidence" value="ECO:0007669"/>
    <property type="project" value="InterPro"/>
</dbReference>
<dbReference type="KEGG" id="fki:FK004_12075"/>
<dbReference type="EMBL" id="CP020919">
    <property type="protein sequence ID" value="AWG25906.1"/>
    <property type="molecule type" value="Genomic_DNA"/>
</dbReference>
<proteinExistence type="predicted"/>
<dbReference type="InterPro" id="IPR024072">
    <property type="entry name" value="DHFR-like_dom_sf"/>
</dbReference>
<evidence type="ECO:0000313" key="3">
    <source>
        <dbReference type="Proteomes" id="UP000244677"/>
    </source>
</evidence>
<dbReference type="Pfam" id="PF01872">
    <property type="entry name" value="RibD_C"/>
    <property type="match status" value="1"/>
</dbReference>
<dbReference type="InterPro" id="IPR050765">
    <property type="entry name" value="Riboflavin_Biosynth_HTPR"/>
</dbReference>
<sequence>MRKIKLYIAISLDGYIARPDGDLDWLTTFPNPEVSDYGYQEFYDTIDTIIMGGKTHRTIVAMAIPWPYEDKTSYIVSRQQGGSSTQQIRILNDNPIQAITQLKEQEGKAIWLVGGGELVALLLNHDLIDSMIITTIPTLLGSGIPLFPTPIKGSDWNVVHTQSYTNGVMTTEYEISKK</sequence>
<feature type="domain" description="Bacterial bifunctional deaminase-reductase C-terminal" evidence="1">
    <location>
        <begin position="3"/>
        <end position="169"/>
    </location>
</feature>
<dbReference type="PANTHER" id="PTHR38011">
    <property type="entry name" value="DIHYDROFOLATE REDUCTASE FAMILY PROTEIN (AFU_ORTHOLOGUE AFUA_8G06820)"/>
    <property type="match status" value="1"/>
</dbReference>
<dbReference type="Proteomes" id="UP000244677">
    <property type="component" value="Chromosome"/>
</dbReference>
<dbReference type="AlphaFoldDB" id="A0A2S1LQI3"/>
<dbReference type="RefSeq" id="WP_108737455.1">
    <property type="nucleotide sequence ID" value="NZ_CP020919.1"/>
</dbReference>
<dbReference type="Gene3D" id="3.40.430.10">
    <property type="entry name" value="Dihydrofolate Reductase, subunit A"/>
    <property type="match status" value="1"/>
</dbReference>
<organism evidence="2 3">
    <name type="scientific">Flavobacterium kingsejongi</name>
    <dbReference type="NCBI Taxonomy" id="1678728"/>
    <lineage>
        <taxon>Bacteria</taxon>
        <taxon>Pseudomonadati</taxon>
        <taxon>Bacteroidota</taxon>
        <taxon>Flavobacteriia</taxon>
        <taxon>Flavobacteriales</taxon>
        <taxon>Flavobacteriaceae</taxon>
        <taxon>Flavobacterium</taxon>
    </lineage>
</organism>
<dbReference type="OrthoDB" id="195113at2"/>
<gene>
    <name evidence="2" type="ORF">FK004_12075</name>
</gene>
<protein>
    <submittedName>
        <fullName evidence="2">Riboflavin biosynthesis protein RibD</fullName>
    </submittedName>
</protein>
<name>A0A2S1LQI3_9FLAO</name>
<dbReference type="PANTHER" id="PTHR38011:SF11">
    <property type="entry name" value="2,5-DIAMINO-6-RIBOSYLAMINO-4(3H)-PYRIMIDINONE 5'-PHOSPHATE REDUCTASE"/>
    <property type="match status" value="1"/>
</dbReference>
<dbReference type="SUPFAM" id="SSF53597">
    <property type="entry name" value="Dihydrofolate reductase-like"/>
    <property type="match status" value="1"/>
</dbReference>